<feature type="transmembrane region" description="Helical" evidence="2">
    <location>
        <begin position="12"/>
        <end position="30"/>
    </location>
</feature>
<protein>
    <submittedName>
        <fullName evidence="4">AsmA protein</fullName>
    </submittedName>
</protein>
<evidence type="ECO:0000259" key="3">
    <source>
        <dbReference type="Pfam" id="PF05170"/>
    </source>
</evidence>
<keyword evidence="2" id="KW-0812">Transmembrane</keyword>
<evidence type="ECO:0000256" key="2">
    <source>
        <dbReference type="SAM" id="Phobius"/>
    </source>
</evidence>
<accession>A0A1M6WU39</accession>
<keyword evidence="2" id="KW-1133">Transmembrane helix</keyword>
<proteinExistence type="predicted"/>
<evidence type="ECO:0000313" key="5">
    <source>
        <dbReference type="Proteomes" id="UP000183208"/>
    </source>
</evidence>
<dbReference type="PANTHER" id="PTHR30441:SF4">
    <property type="entry name" value="PROTEIN ASMA"/>
    <property type="match status" value="1"/>
</dbReference>
<evidence type="ECO:0000256" key="1">
    <source>
        <dbReference type="SAM" id="MobiDB-lite"/>
    </source>
</evidence>
<dbReference type="EMBL" id="FNTI01000001">
    <property type="protein sequence ID" value="SEC88446.1"/>
    <property type="molecule type" value="Genomic_DNA"/>
</dbReference>
<feature type="region of interest" description="Disordered" evidence="1">
    <location>
        <begin position="621"/>
        <end position="640"/>
    </location>
</feature>
<sequence>MAQGMKRLAVPIAALLGVAMIGLIGTSWFLNRDALRQAVEAQIRAVTGLDLVVNGSIDVSVFPGSYVSFHDVGLKGGGTTDPALRVDVLTANLRLLPLLLRRFEIADVMMLRPLIRVVRDGNGESNWTPFVETIARTMTPGAENQVSFSEIRIQDGMLNYEDATNHVSEQLGDIDLSLAWPSISRSFAATGQFDWRGERVDGSISASDFVAMLSGDRSGLKARLASAPLKLAFDGTVANRTSMMMEGTVTIDSLSLRNALRWMGQSVPGGGGFGRFALKARANVVGASVALTNVNVELDSNVAEGVMTVTNNGRQTLQATLAAGALDFTPYISTFRLLASGARDWNRQLFDLNALSTTDLDMRLSAAKVTVGATRLGRTAFGANLRGGALALSVGEAQVYGGIAKGSFGIARSDTIADVKAQFQFTDVDLQACASELFGINKLSGRGNLSVSLVASGTSPFGLASSIDGSATLTGHDGAIAGFNVEQLLKRLERRPLSGGGNFRSGSTPYDNLTVSVKFNEGVATAEDVRLESTATRLTLTGTASVPSREYDLKGVASLTSAPSAPPGFDLPFVVQGPWDDPLVFPDPESLIRRSPGAAQLLDSIKDTKARDAVKSVIERFTGGGARPPAPAAAEGGKTN</sequence>
<dbReference type="PANTHER" id="PTHR30441">
    <property type="entry name" value="DUF748 DOMAIN-CONTAINING PROTEIN"/>
    <property type="match status" value="1"/>
</dbReference>
<feature type="domain" description="AsmA" evidence="3">
    <location>
        <begin position="6"/>
        <end position="204"/>
    </location>
</feature>
<dbReference type="GO" id="GO:0090313">
    <property type="term" value="P:regulation of protein targeting to membrane"/>
    <property type="evidence" value="ECO:0007669"/>
    <property type="project" value="TreeGrafter"/>
</dbReference>
<gene>
    <name evidence="4" type="ORF">SAMN05444171_2496</name>
</gene>
<reference evidence="4 5" key="1">
    <citation type="submission" date="2016-10" db="EMBL/GenBank/DDBJ databases">
        <authorList>
            <person name="de Groot N.N."/>
        </authorList>
    </citation>
    <scope>NUCLEOTIDE SEQUENCE [LARGE SCALE GENOMIC DNA]</scope>
    <source>
        <strain evidence="4 5">GAS522</strain>
    </source>
</reference>
<dbReference type="Proteomes" id="UP000183208">
    <property type="component" value="Unassembled WGS sequence"/>
</dbReference>
<name>A0A1M6WU39_9BRAD</name>
<dbReference type="OrthoDB" id="5439561at2"/>
<dbReference type="GO" id="GO:0005886">
    <property type="term" value="C:plasma membrane"/>
    <property type="evidence" value="ECO:0007669"/>
    <property type="project" value="TreeGrafter"/>
</dbReference>
<evidence type="ECO:0000313" key="4">
    <source>
        <dbReference type="EMBL" id="SEC88446.1"/>
    </source>
</evidence>
<dbReference type="InterPro" id="IPR052894">
    <property type="entry name" value="AsmA-related"/>
</dbReference>
<dbReference type="Pfam" id="PF05170">
    <property type="entry name" value="AsmA"/>
    <property type="match status" value="2"/>
</dbReference>
<dbReference type="InterPro" id="IPR007844">
    <property type="entry name" value="AsmA"/>
</dbReference>
<keyword evidence="2" id="KW-0472">Membrane</keyword>
<feature type="domain" description="AsmA" evidence="3">
    <location>
        <begin position="343"/>
        <end position="528"/>
    </location>
</feature>
<organism evidence="4 5">
    <name type="scientific">Bradyrhizobium lablabi</name>
    <dbReference type="NCBI Taxonomy" id="722472"/>
    <lineage>
        <taxon>Bacteria</taxon>
        <taxon>Pseudomonadati</taxon>
        <taxon>Pseudomonadota</taxon>
        <taxon>Alphaproteobacteria</taxon>
        <taxon>Hyphomicrobiales</taxon>
        <taxon>Nitrobacteraceae</taxon>
        <taxon>Bradyrhizobium</taxon>
    </lineage>
</organism>
<dbReference type="AlphaFoldDB" id="A0A1M6WU39"/>
<dbReference type="RefSeq" id="WP_074831207.1">
    <property type="nucleotide sequence ID" value="NZ_FNTI01000001.1"/>
</dbReference>